<name>A7HSY7_PARL1</name>
<dbReference type="OrthoDB" id="7359157at2"/>
<keyword evidence="1" id="KW-0812">Transmembrane</keyword>
<dbReference type="InterPro" id="IPR025641">
    <property type="entry name" value="DUF4340"/>
</dbReference>
<sequence length="372" mass="40179">MAASLQTLRENKPLRNLALLAAITIIVVIAAIVAVATDRSSVRTSFVPHPLFEGLDSKLDRVDRIVYTASRGLSGEVKIVMLRGEDGAWGAESRSGYPVNPELVKKTLLGVGEMEAYEPRTANPEWHRNLGLLAPEDIGSAVRVEFFSGNDERLAGVLVGKVPERAVDVKGEGVIYVRRDGEDQTWLARGRLPLLKTVSEWLDPTFVDIPREDVARVTLWADTDRPVIMSRGSPEEANFAIENVPEGRVTRGAPVVNRVATALLDSGFDDVAPADTLDFPETAPQVVVETFDGVKLTMRMGGQGGALWARFSAAADAALLPDGADASKAEARAAALNARLGPWVYKLPQDVSSQLTQTMDIVTREAGPADFE</sequence>
<dbReference type="STRING" id="402881.Plav_1400"/>
<evidence type="ECO:0000259" key="2">
    <source>
        <dbReference type="Pfam" id="PF14238"/>
    </source>
</evidence>
<dbReference type="KEGG" id="pla:Plav_1400"/>
<dbReference type="RefSeq" id="WP_012110296.1">
    <property type="nucleotide sequence ID" value="NC_009719.1"/>
</dbReference>
<accession>A7HSY7</accession>
<dbReference type="eggNOG" id="ENOG5031SVN">
    <property type="taxonomic scope" value="Bacteria"/>
</dbReference>
<keyword evidence="1" id="KW-1133">Transmembrane helix</keyword>
<dbReference type="Pfam" id="PF14238">
    <property type="entry name" value="DUF4340"/>
    <property type="match status" value="1"/>
</dbReference>
<dbReference type="EMBL" id="CP000774">
    <property type="protein sequence ID" value="ABS63020.1"/>
    <property type="molecule type" value="Genomic_DNA"/>
</dbReference>
<keyword evidence="1" id="KW-0472">Membrane</keyword>
<proteinExistence type="predicted"/>
<dbReference type="Proteomes" id="UP000006377">
    <property type="component" value="Chromosome"/>
</dbReference>
<protein>
    <recommendedName>
        <fullName evidence="2">DUF4340 domain-containing protein</fullName>
    </recommendedName>
</protein>
<feature type="domain" description="DUF4340" evidence="2">
    <location>
        <begin position="89"/>
        <end position="275"/>
    </location>
</feature>
<evidence type="ECO:0000256" key="1">
    <source>
        <dbReference type="SAM" id="Phobius"/>
    </source>
</evidence>
<dbReference type="HOGENOM" id="CLU_060291_0_0_5"/>
<dbReference type="AlphaFoldDB" id="A7HSY7"/>
<reference evidence="3 4" key="1">
    <citation type="journal article" date="2011" name="Stand. Genomic Sci.">
        <title>Complete genome sequence of Parvibaculum lavamentivorans type strain (DS-1(T)).</title>
        <authorList>
            <person name="Schleheck D."/>
            <person name="Weiss M."/>
            <person name="Pitluck S."/>
            <person name="Bruce D."/>
            <person name="Land M.L."/>
            <person name="Han S."/>
            <person name="Saunders E."/>
            <person name="Tapia R."/>
            <person name="Detter C."/>
            <person name="Brettin T."/>
            <person name="Han J."/>
            <person name="Woyke T."/>
            <person name="Goodwin L."/>
            <person name="Pennacchio L."/>
            <person name="Nolan M."/>
            <person name="Cook A.M."/>
            <person name="Kjelleberg S."/>
            <person name="Thomas T."/>
        </authorList>
    </citation>
    <scope>NUCLEOTIDE SEQUENCE [LARGE SCALE GENOMIC DNA]</scope>
    <source>
        <strain evidence="4">DS-1 / DSM 13023 / NCIMB 13966</strain>
    </source>
</reference>
<evidence type="ECO:0000313" key="3">
    <source>
        <dbReference type="EMBL" id="ABS63020.1"/>
    </source>
</evidence>
<feature type="transmembrane region" description="Helical" evidence="1">
    <location>
        <begin position="17"/>
        <end position="36"/>
    </location>
</feature>
<gene>
    <name evidence="3" type="ordered locus">Plav_1400</name>
</gene>
<evidence type="ECO:0000313" key="4">
    <source>
        <dbReference type="Proteomes" id="UP000006377"/>
    </source>
</evidence>
<organism evidence="3 4">
    <name type="scientific">Parvibaculum lavamentivorans (strain DS-1 / DSM 13023 / NCIMB 13966)</name>
    <dbReference type="NCBI Taxonomy" id="402881"/>
    <lineage>
        <taxon>Bacteria</taxon>
        <taxon>Pseudomonadati</taxon>
        <taxon>Pseudomonadota</taxon>
        <taxon>Alphaproteobacteria</taxon>
        <taxon>Hyphomicrobiales</taxon>
        <taxon>Parvibaculaceae</taxon>
        <taxon>Parvibaculum</taxon>
    </lineage>
</organism>
<keyword evidence="4" id="KW-1185">Reference proteome</keyword>